<name>A0A419WAR2_9BACT</name>
<dbReference type="InterPro" id="IPR030890">
    <property type="entry name" value="LP_HExxH_w_TonB"/>
</dbReference>
<proteinExistence type="predicted"/>
<dbReference type="PROSITE" id="PS51257">
    <property type="entry name" value="PROKAR_LIPOPROTEIN"/>
    <property type="match status" value="1"/>
</dbReference>
<sequence length="318" mass="36670">MKIKNLYTILAAGLLLFSACVKEEGELEPSGIEDGYTVPQGTNDFDATIVDYYNRFGSCLLYEFTEKDVYWTPSKWQNGTPTSEDQDGVTGLYVTMPDLDYIAPQLDLLDKTWFSLYNDQFLKEFLPVKIMLCDTVAYCDYDWSTWPATIAPTLQYAYYNYDNISVGYANEAVLNMTSYDTLTFARAVNRAFIESMAGRDKLEPTTVFVASTSYANVSTLYNNTDIWGVGVFQPYYQASPENDWQNFVLMMVLYSEDYLNREVSYVSEWDWEETSWEGIFTSQKDVNGMMKKRYDIVRNYYIDNYGIDLQEIGNTIGQ</sequence>
<dbReference type="Gene3D" id="3.40.390.70">
    <property type="match status" value="1"/>
</dbReference>
<feature type="chain" id="PRO_5019121642" evidence="1">
    <location>
        <begin position="24"/>
        <end position="318"/>
    </location>
</feature>
<dbReference type="OrthoDB" id="1100648at2"/>
<accession>A0A419WAR2</accession>
<dbReference type="EMBL" id="RAPN01000001">
    <property type="protein sequence ID" value="RKD92543.1"/>
    <property type="molecule type" value="Genomic_DNA"/>
</dbReference>
<evidence type="ECO:0000313" key="3">
    <source>
        <dbReference type="Proteomes" id="UP000283387"/>
    </source>
</evidence>
<keyword evidence="1" id="KW-0732">Signal</keyword>
<gene>
    <name evidence="2" type="ORF">BC643_2917</name>
</gene>
<keyword evidence="3" id="KW-1185">Reference proteome</keyword>
<dbReference type="Proteomes" id="UP000283387">
    <property type="component" value="Unassembled WGS sequence"/>
</dbReference>
<dbReference type="AlphaFoldDB" id="A0A419WAR2"/>
<evidence type="ECO:0000313" key="2">
    <source>
        <dbReference type="EMBL" id="RKD92543.1"/>
    </source>
</evidence>
<dbReference type="RefSeq" id="WP_120273739.1">
    <property type="nucleotide sequence ID" value="NZ_RAPN01000001.1"/>
</dbReference>
<comment type="caution">
    <text evidence="2">The sequence shown here is derived from an EMBL/GenBank/DDBJ whole genome shotgun (WGS) entry which is preliminary data.</text>
</comment>
<reference evidence="2 3" key="1">
    <citation type="submission" date="2018-09" db="EMBL/GenBank/DDBJ databases">
        <title>Genomic Encyclopedia of Archaeal and Bacterial Type Strains, Phase II (KMG-II): from individual species to whole genera.</title>
        <authorList>
            <person name="Goeker M."/>
        </authorList>
    </citation>
    <scope>NUCLEOTIDE SEQUENCE [LARGE SCALE GENOMIC DNA]</scope>
    <source>
        <strain evidence="2 3">DSM 27148</strain>
    </source>
</reference>
<protein>
    <submittedName>
        <fullName evidence="2">Putative zinc-binding metallo-peptidase</fullName>
    </submittedName>
</protein>
<organism evidence="2 3">
    <name type="scientific">Mangrovibacterium diazotrophicum</name>
    <dbReference type="NCBI Taxonomy" id="1261403"/>
    <lineage>
        <taxon>Bacteria</taxon>
        <taxon>Pseudomonadati</taxon>
        <taxon>Bacteroidota</taxon>
        <taxon>Bacteroidia</taxon>
        <taxon>Marinilabiliales</taxon>
        <taxon>Prolixibacteraceae</taxon>
        <taxon>Mangrovibacterium</taxon>
    </lineage>
</organism>
<dbReference type="Pfam" id="PF15890">
    <property type="entry name" value="Peptidase_Mx1"/>
    <property type="match status" value="1"/>
</dbReference>
<evidence type="ECO:0000256" key="1">
    <source>
        <dbReference type="SAM" id="SignalP"/>
    </source>
</evidence>
<feature type="signal peptide" evidence="1">
    <location>
        <begin position="1"/>
        <end position="23"/>
    </location>
</feature>